<reference evidence="1" key="1">
    <citation type="submission" date="2018-06" db="EMBL/GenBank/DDBJ databases">
        <authorList>
            <person name="Zhirakovskaya E."/>
        </authorList>
    </citation>
    <scope>NUCLEOTIDE SEQUENCE</scope>
</reference>
<evidence type="ECO:0000313" key="1">
    <source>
        <dbReference type="EMBL" id="VAV84757.1"/>
    </source>
</evidence>
<sequence length="240" mass="27638">MSAKIEPKHLWLFNKIMIVDSREEAIAEAYTEEFPEQADELIKKAREGFPESIGYKTVHQLTKDIDVNVYLEQSIIDTESKEASLLKHFIDKFGEEAEKIALKESFEHGKRYGEDAVMQYALINSSPSGVYNILKHYLLDGWPPSLKITPVETTETSGLEMIEHHNKCMRIDNWKSVDAPVKILCDYTNEWIRGFCVKFNIDHERITSIAYGDKRCEQTFTKKVDRSGTGGRITEKQADR</sequence>
<accession>A0A3B0QZ66</accession>
<proteinExistence type="predicted"/>
<protein>
    <recommendedName>
        <fullName evidence="2">L-2-amino-thiazoline-4-carboxylic acid hydrolase</fullName>
    </recommendedName>
</protein>
<name>A0A3B0QZ66_9ZZZZ</name>
<organism evidence="1">
    <name type="scientific">hydrothermal vent metagenome</name>
    <dbReference type="NCBI Taxonomy" id="652676"/>
    <lineage>
        <taxon>unclassified sequences</taxon>
        <taxon>metagenomes</taxon>
        <taxon>ecological metagenomes</taxon>
    </lineage>
</organism>
<evidence type="ECO:0008006" key="2">
    <source>
        <dbReference type="Google" id="ProtNLM"/>
    </source>
</evidence>
<dbReference type="EMBL" id="UOEA01000072">
    <property type="protein sequence ID" value="VAV84757.1"/>
    <property type="molecule type" value="Genomic_DNA"/>
</dbReference>
<gene>
    <name evidence="1" type="ORF">MNBD_DELTA01-144</name>
</gene>
<dbReference type="AlphaFoldDB" id="A0A3B0QZ66"/>